<proteinExistence type="predicted"/>
<evidence type="ECO:0000313" key="1">
    <source>
        <dbReference type="EMBL" id="KAG7436359.1"/>
    </source>
</evidence>
<sequence length="187" mass="20774">MRKSEDISVAHGWHSMEATGLKHAMNPDKLRLAQIAGTPQTFQHSRSNQPIDNTFISILRKVTAGVTVLFKCIFSGPAQNYFNNKKFKFLQAADTRKIAAVFDMVVVAPNFFCIFYHFDELREKPVSTDRTIAIVEETARMMTCFARVSYTVAVLAPNPVAKAVAVTSMSACHVVTAALEYTSSTMM</sequence>
<accession>A0A8J5QAB7</accession>
<dbReference type="AlphaFoldDB" id="A0A8J5QAB7"/>
<gene>
    <name evidence="1" type="ORF">Forpi1262_v003597</name>
</gene>
<name>A0A8J5QAB7_FUSOX</name>
<protein>
    <submittedName>
        <fullName evidence="1">Uncharacterized protein</fullName>
    </submittedName>
</protein>
<dbReference type="EMBL" id="JAELUR010000002">
    <property type="protein sequence ID" value="KAG7436359.1"/>
    <property type="molecule type" value="Genomic_DNA"/>
</dbReference>
<evidence type="ECO:0000313" key="2">
    <source>
        <dbReference type="Proteomes" id="UP000693942"/>
    </source>
</evidence>
<reference evidence="1" key="1">
    <citation type="submission" date="2021-04" db="EMBL/GenBank/DDBJ databases">
        <title>First draft genome resource for Brassicaceae pathogens Fusarium oxysporum f. sp. raphani and Fusarium oxysporum f. sp. rapae.</title>
        <authorList>
            <person name="Asai S."/>
        </authorList>
    </citation>
    <scope>NUCLEOTIDE SEQUENCE</scope>
    <source>
        <strain evidence="1">Tf1262</strain>
    </source>
</reference>
<dbReference type="Proteomes" id="UP000693942">
    <property type="component" value="Unassembled WGS sequence"/>
</dbReference>
<comment type="caution">
    <text evidence="1">The sequence shown here is derived from an EMBL/GenBank/DDBJ whole genome shotgun (WGS) entry which is preliminary data.</text>
</comment>
<organism evidence="1 2">
    <name type="scientific">Fusarium oxysporum f. sp. raphani</name>
    <dbReference type="NCBI Taxonomy" id="96318"/>
    <lineage>
        <taxon>Eukaryota</taxon>
        <taxon>Fungi</taxon>
        <taxon>Dikarya</taxon>
        <taxon>Ascomycota</taxon>
        <taxon>Pezizomycotina</taxon>
        <taxon>Sordariomycetes</taxon>
        <taxon>Hypocreomycetidae</taxon>
        <taxon>Hypocreales</taxon>
        <taxon>Nectriaceae</taxon>
        <taxon>Fusarium</taxon>
        <taxon>Fusarium oxysporum species complex</taxon>
    </lineage>
</organism>